<dbReference type="EMBL" id="VUMO01000018">
    <property type="protein sequence ID" value="MSS20637.1"/>
    <property type="molecule type" value="Genomic_DNA"/>
</dbReference>
<dbReference type="Gene3D" id="3.40.50.150">
    <property type="entry name" value="Vaccinia Virus protein VP39"/>
    <property type="match status" value="1"/>
</dbReference>
<evidence type="ECO:0000256" key="5">
    <source>
        <dbReference type="ARBA" id="ARBA00022691"/>
    </source>
</evidence>
<feature type="binding site" evidence="7 8">
    <location>
        <position position="76"/>
    </location>
    <ligand>
        <name>S-adenosyl-L-methionine</name>
        <dbReference type="ChEBI" id="CHEBI:59789"/>
    </ligand>
</feature>
<dbReference type="GO" id="GO:0005829">
    <property type="term" value="C:cytosol"/>
    <property type="evidence" value="ECO:0007669"/>
    <property type="project" value="TreeGrafter"/>
</dbReference>
<dbReference type="CDD" id="cd02440">
    <property type="entry name" value="AdoMet_MTases"/>
    <property type="match status" value="1"/>
</dbReference>
<dbReference type="PROSITE" id="PS51689">
    <property type="entry name" value="SAM_RNA_A_N6_MT"/>
    <property type="match status" value="1"/>
</dbReference>
<evidence type="ECO:0000256" key="1">
    <source>
        <dbReference type="ARBA" id="ARBA00022490"/>
    </source>
</evidence>
<feature type="binding site" evidence="7 8">
    <location>
        <position position="28"/>
    </location>
    <ligand>
        <name>S-adenosyl-L-methionine</name>
        <dbReference type="ChEBI" id="CHEBI:59789"/>
    </ligand>
</feature>
<name>A0A7X2NHH2_9FIRM</name>
<evidence type="ECO:0000256" key="2">
    <source>
        <dbReference type="ARBA" id="ARBA00022552"/>
    </source>
</evidence>
<comment type="catalytic activity">
    <reaction evidence="7">
        <text>adenosine(1518)/adenosine(1519) in 16S rRNA + 4 S-adenosyl-L-methionine = N(6)-dimethyladenosine(1518)/N(6)-dimethyladenosine(1519) in 16S rRNA + 4 S-adenosyl-L-homocysteine + 4 H(+)</text>
        <dbReference type="Rhea" id="RHEA:19609"/>
        <dbReference type="Rhea" id="RHEA-COMP:10232"/>
        <dbReference type="Rhea" id="RHEA-COMP:10233"/>
        <dbReference type="ChEBI" id="CHEBI:15378"/>
        <dbReference type="ChEBI" id="CHEBI:57856"/>
        <dbReference type="ChEBI" id="CHEBI:59789"/>
        <dbReference type="ChEBI" id="CHEBI:74411"/>
        <dbReference type="ChEBI" id="CHEBI:74493"/>
        <dbReference type="EC" id="2.1.1.182"/>
    </reaction>
</comment>
<feature type="binding site" evidence="7 8">
    <location>
        <position position="101"/>
    </location>
    <ligand>
        <name>S-adenosyl-L-methionine</name>
        <dbReference type="ChEBI" id="CHEBI:59789"/>
    </ligand>
</feature>
<feature type="domain" description="Ribosomal RNA adenine methylase transferase N-terminal" evidence="9">
    <location>
        <begin position="35"/>
        <end position="211"/>
    </location>
</feature>
<dbReference type="AlphaFoldDB" id="A0A7X2NHH2"/>
<dbReference type="PANTHER" id="PTHR11727:SF7">
    <property type="entry name" value="DIMETHYLADENOSINE TRANSFERASE-RELATED"/>
    <property type="match status" value="1"/>
</dbReference>
<dbReference type="InterPro" id="IPR029063">
    <property type="entry name" value="SAM-dependent_MTases_sf"/>
</dbReference>
<dbReference type="GO" id="GO:0052908">
    <property type="term" value="F:16S rRNA (adenine(1518)-N(6)/adenine(1519)-N(6))-dimethyltransferase activity"/>
    <property type="evidence" value="ECO:0007669"/>
    <property type="project" value="UniProtKB-EC"/>
</dbReference>
<keyword evidence="5 7" id="KW-0949">S-adenosyl-L-methionine</keyword>
<feature type="binding site" evidence="7 8">
    <location>
        <position position="55"/>
    </location>
    <ligand>
        <name>S-adenosyl-L-methionine</name>
        <dbReference type="ChEBI" id="CHEBI:59789"/>
    </ligand>
</feature>
<keyword evidence="4 7" id="KW-0808">Transferase</keyword>
<comment type="caution">
    <text evidence="10">The sequence shown here is derived from an EMBL/GenBank/DDBJ whole genome shotgun (WGS) entry which is preliminary data.</text>
</comment>
<comment type="similarity">
    <text evidence="7">Belongs to the class I-like SAM-binding methyltransferase superfamily. rRNA adenine N(6)-methyltransferase family. RsmA subfamily.</text>
</comment>
<keyword evidence="3 7" id="KW-0489">Methyltransferase</keyword>
<evidence type="ECO:0000256" key="4">
    <source>
        <dbReference type="ARBA" id="ARBA00022679"/>
    </source>
</evidence>
<evidence type="ECO:0000313" key="10">
    <source>
        <dbReference type="EMBL" id="MSS20637.1"/>
    </source>
</evidence>
<dbReference type="SUPFAM" id="SSF53335">
    <property type="entry name" value="S-adenosyl-L-methionine-dependent methyltransferases"/>
    <property type="match status" value="1"/>
</dbReference>
<gene>
    <name evidence="7 10" type="primary">rsmA</name>
    <name evidence="7" type="synonym">ksgA</name>
    <name evidence="10" type="ORF">FYJ52_09550</name>
</gene>
<dbReference type="GO" id="GO:0003723">
    <property type="term" value="F:RNA binding"/>
    <property type="evidence" value="ECO:0007669"/>
    <property type="project" value="UniProtKB-UniRule"/>
</dbReference>
<dbReference type="InterPro" id="IPR011530">
    <property type="entry name" value="rRNA_adenine_dimethylase"/>
</dbReference>
<reference evidence="10 11" key="1">
    <citation type="submission" date="2019-08" db="EMBL/GenBank/DDBJ databases">
        <title>In-depth cultivation of the pig gut microbiome towards novel bacterial diversity and tailored functional studies.</title>
        <authorList>
            <person name="Wylensek D."/>
            <person name="Hitch T.C.A."/>
            <person name="Clavel T."/>
        </authorList>
    </citation>
    <scope>NUCLEOTIDE SEQUENCE [LARGE SCALE GENOMIC DNA]</scope>
    <source>
        <strain evidence="10 11">RF-744-FAT-4</strain>
    </source>
</reference>
<dbReference type="Gene3D" id="1.10.8.100">
    <property type="entry name" value="Ribosomal RNA adenine dimethylase-like, domain 2"/>
    <property type="match status" value="1"/>
</dbReference>
<dbReference type="InterPro" id="IPR020598">
    <property type="entry name" value="rRNA_Ade_methylase_Trfase_N"/>
</dbReference>
<evidence type="ECO:0000256" key="8">
    <source>
        <dbReference type="PROSITE-ProRule" id="PRU01026"/>
    </source>
</evidence>
<evidence type="ECO:0000259" key="9">
    <source>
        <dbReference type="SMART" id="SM00650"/>
    </source>
</evidence>
<dbReference type="HAMAP" id="MF_00607">
    <property type="entry name" value="16SrRNA_methyltr_A"/>
    <property type="match status" value="1"/>
</dbReference>
<dbReference type="RefSeq" id="WP_154577002.1">
    <property type="nucleotide sequence ID" value="NZ_VUMO01000018.1"/>
</dbReference>
<protein>
    <recommendedName>
        <fullName evidence="7">Ribosomal RNA small subunit methyltransferase A</fullName>
        <ecNumber evidence="7">2.1.1.182</ecNumber>
    </recommendedName>
    <alternativeName>
        <fullName evidence="7">16S rRNA (adenine(1518)-N(6)/adenine(1519)-N(6))-dimethyltransferase</fullName>
    </alternativeName>
    <alternativeName>
        <fullName evidence="7">16S rRNA dimethyladenosine transferase</fullName>
    </alternativeName>
    <alternativeName>
        <fullName evidence="7">16S rRNA dimethylase</fullName>
    </alternativeName>
    <alternativeName>
        <fullName evidence="7">S-adenosylmethionine-6-N', N'-adenosyl(rRNA) dimethyltransferase</fullName>
    </alternativeName>
</protein>
<feature type="binding site" evidence="7 8">
    <location>
        <position position="122"/>
    </location>
    <ligand>
        <name>S-adenosyl-L-methionine</name>
        <dbReference type="ChEBI" id="CHEBI:59789"/>
    </ligand>
</feature>
<dbReference type="InterPro" id="IPR023165">
    <property type="entry name" value="rRNA_Ade_diMease-like_C"/>
</dbReference>
<dbReference type="FunFam" id="1.10.8.100:FF:000001">
    <property type="entry name" value="Ribosomal RNA small subunit methyltransferase A"/>
    <property type="match status" value="1"/>
</dbReference>
<keyword evidence="11" id="KW-1185">Reference proteome</keyword>
<dbReference type="FunFam" id="3.40.50.150:FF:000023">
    <property type="entry name" value="Ribosomal RNA small subunit methyltransferase A"/>
    <property type="match status" value="1"/>
</dbReference>
<dbReference type="Pfam" id="PF00398">
    <property type="entry name" value="RrnaAD"/>
    <property type="match status" value="1"/>
</dbReference>
<evidence type="ECO:0000313" key="11">
    <source>
        <dbReference type="Proteomes" id="UP000461754"/>
    </source>
</evidence>
<keyword evidence="6 7" id="KW-0694">RNA-binding</keyword>
<keyword evidence="2 7" id="KW-0698">rRNA processing</keyword>
<dbReference type="PROSITE" id="PS01131">
    <property type="entry name" value="RRNA_A_DIMETH"/>
    <property type="match status" value="1"/>
</dbReference>
<dbReference type="InterPro" id="IPR020596">
    <property type="entry name" value="rRNA_Ade_Mease_Trfase_CS"/>
</dbReference>
<dbReference type="PANTHER" id="PTHR11727">
    <property type="entry name" value="DIMETHYLADENOSINE TRANSFERASE"/>
    <property type="match status" value="1"/>
</dbReference>
<sequence>MMNLTSPAVISELMAAHQLHFNKQFGQNFLIDQNILEKIVDAGHITAADTVLEIGPGIGSMTQEIAMRARRVVTVEIDKKLISVLGETLGDFDNIAIVNQDFLKTDVLDLIEGPTSLKVVANLPYYITTPIIMKLLETPWPDGIDLSRMTFLVQKEVGERICAGPGSKSYGALSVIVQYYADPAVMFTVPASVFMPRPKVDSIVISLQKRTQQAFEPCDKNQFFKVVKAAFQTRRKTVINSLSNNTAYPKAVLLDALCEAGIDPRKRAEQLDGEAFCKLANILYQKGANNDIESQIK</sequence>
<keyword evidence="1 7" id="KW-0963">Cytoplasm</keyword>
<dbReference type="InterPro" id="IPR001737">
    <property type="entry name" value="KsgA/Erm"/>
</dbReference>
<evidence type="ECO:0000256" key="3">
    <source>
        <dbReference type="ARBA" id="ARBA00022603"/>
    </source>
</evidence>
<evidence type="ECO:0000256" key="7">
    <source>
        <dbReference type="HAMAP-Rule" id="MF_00607"/>
    </source>
</evidence>
<dbReference type="NCBIfam" id="TIGR00755">
    <property type="entry name" value="ksgA"/>
    <property type="match status" value="1"/>
</dbReference>
<proteinExistence type="inferred from homology"/>
<dbReference type="SMART" id="SM00650">
    <property type="entry name" value="rADc"/>
    <property type="match status" value="1"/>
</dbReference>
<organism evidence="10 11">
    <name type="scientific">Pseudoramibacter porci</name>
    <dbReference type="NCBI Taxonomy" id="2606631"/>
    <lineage>
        <taxon>Bacteria</taxon>
        <taxon>Bacillati</taxon>
        <taxon>Bacillota</taxon>
        <taxon>Clostridia</taxon>
        <taxon>Eubacteriales</taxon>
        <taxon>Eubacteriaceae</taxon>
        <taxon>Pseudoramibacter</taxon>
    </lineage>
</organism>
<comment type="function">
    <text evidence="7">Specifically dimethylates two adjacent adenosines (A1518 and A1519) in the loop of a conserved hairpin near the 3'-end of 16S rRNA in the 30S particle. May play a critical role in biogenesis of 30S subunits.</text>
</comment>
<dbReference type="EC" id="2.1.1.182" evidence="7"/>
<feature type="binding site" evidence="7 8">
    <location>
        <position position="30"/>
    </location>
    <ligand>
        <name>S-adenosyl-L-methionine</name>
        <dbReference type="ChEBI" id="CHEBI:59789"/>
    </ligand>
</feature>
<accession>A0A7X2NHH2</accession>
<dbReference type="Proteomes" id="UP000461754">
    <property type="component" value="Unassembled WGS sequence"/>
</dbReference>
<comment type="subcellular location">
    <subcellularLocation>
        <location evidence="7">Cytoplasm</location>
    </subcellularLocation>
</comment>
<evidence type="ECO:0000256" key="6">
    <source>
        <dbReference type="ARBA" id="ARBA00022884"/>
    </source>
</evidence>